<evidence type="ECO:0000313" key="16">
    <source>
        <dbReference type="EMBL" id="MDE1202551.1"/>
    </source>
</evidence>
<evidence type="ECO:0000313" key="11">
    <source>
        <dbReference type="EMBL" id="MCZ0668020.1"/>
    </source>
</evidence>
<dbReference type="EMBL" id="JAAIRY010000012">
    <property type="protein sequence ID" value="NSI65296.1"/>
    <property type="molecule type" value="Genomic_DNA"/>
</dbReference>
<evidence type="ECO:0000313" key="32">
    <source>
        <dbReference type="Proteomes" id="UP000234849"/>
    </source>
</evidence>
<dbReference type="EMBL" id="JAPZEG010000002">
    <property type="protein sequence ID" value="MDE1202551.1"/>
    <property type="molecule type" value="Genomic_DNA"/>
</dbReference>
<sequence length="146" mass="15553">MSVLMGVVGSFVAIIAFSVLLETPGKYLWQTGVVGAIGGGVYLLCTHRGVDVVPASFFSALAIAFMAHLFARIFKAPVTVFLIAGILPTVPGAGMYRIAYSIVANDRAGCAYYLLQTLEIAGMIALAIFIVDAIFRVHIPLSRRNS</sequence>
<organism evidence="20 32">
    <name type="scientific">Mediterraneibacter gnavus</name>
    <name type="common">Ruminococcus gnavus</name>
    <dbReference type="NCBI Taxonomy" id="33038"/>
    <lineage>
        <taxon>Bacteria</taxon>
        <taxon>Bacillati</taxon>
        <taxon>Bacillota</taxon>
        <taxon>Clostridia</taxon>
        <taxon>Lachnospirales</taxon>
        <taxon>Lachnospiraceae</taxon>
        <taxon>Mediterraneibacter</taxon>
    </lineage>
</organism>
<evidence type="ECO:0000256" key="5">
    <source>
        <dbReference type="ARBA" id="ARBA00022989"/>
    </source>
</evidence>
<dbReference type="Pfam" id="PF12821">
    <property type="entry name" value="ThrE_2"/>
    <property type="match status" value="1"/>
</dbReference>
<evidence type="ECO:0000313" key="33">
    <source>
        <dbReference type="Proteomes" id="UP000234891"/>
    </source>
</evidence>
<keyword evidence="4 8" id="KW-0812">Transmembrane</keyword>
<dbReference type="EMBL" id="QRQE01000008">
    <property type="protein sequence ID" value="RHM79164.1"/>
    <property type="molecule type" value="Genomic_DNA"/>
</dbReference>
<evidence type="ECO:0000313" key="22">
    <source>
        <dbReference type="EMBL" id="PLT74289.1"/>
    </source>
</evidence>
<dbReference type="EMBL" id="QSIR01000013">
    <property type="protein sequence ID" value="RHD05683.1"/>
    <property type="molecule type" value="Genomic_DNA"/>
</dbReference>
<dbReference type="EMBL" id="JAAIRV010000024">
    <property type="protein sequence ID" value="NSI59104.1"/>
    <property type="molecule type" value="Genomic_DNA"/>
</dbReference>
<feature type="transmembrane region" description="Helical" evidence="8">
    <location>
        <begin position="111"/>
        <end position="135"/>
    </location>
</feature>
<evidence type="ECO:0000313" key="10">
    <source>
        <dbReference type="EMBL" id="MCB5494333.1"/>
    </source>
</evidence>
<dbReference type="Proteomes" id="UP000286137">
    <property type="component" value="Unassembled WGS sequence"/>
</dbReference>
<dbReference type="EMBL" id="QRIA01000006">
    <property type="protein sequence ID" value="RHG20594.1"/>
    <property type="molecule type" value="Genomic_DNA"/>
</dbReference>
<keyword evidence="5 8" id="KW-1133">Transmembrane helix</keyword>
<dbReference type="Proteomes" id="UP001212160">
    <property type="component" value="Unassembled WGS sequence"/>
</dbReference>
<evidence type="ECO:0000313" key="28">
    <source>
        <dbReference type="EMBL" id="RHG88904.1"/>
    </source>
</evidence>
<dbReference type="EMBL" id="JAQMLR010000001">
    <property type="protein sequence ID" value="MDB8737512.1"/>
    <property type="molecule type" value="Genomic_DNA"/>
</dbReference>
<dbReference type="Proteomes" id="UP000283981">
    <property type="component" value="Unassembled WGS sequence"/>
</dbReference>
<comment type="caution">
    <text evidence="20">The sequence shown here is derived from an EMBL/GenBank/DDBJ whole genome shotgun (WGS) entry which is preliminary data.</text>
</comment>
<evidence type="ECO:0000313" key="37">
    <source>
        <dbReference type="Proteomes" id="UP000283992"/>
    </source>
</evidence>
<dbReference type="EMBL" id="NIHT01000014">
    <property type="protein sequence ID" value="PLT74289.1"/>
    <property type="molecule type" value="Genomic_DNA"/>
</dbReference>
<reference evidence="14" key="9">
    <citation type="submission" date="2023-01" db="EMBL/GenBank/DDBJ databases">
        <title>Human gut microbiome strain richness.</title>
        <authorList>
            <person name="Chen-Liaw A."/>
        </authorList>
    </citation>
    <scope>NUCLEOTIDE SEQUENCE</scope>
    <source>
        <strain evidence="15">1001217st1_A9_1001217B_191108</strain>
        <strain evidence="14">RTP21484st1_H11_RTP21484_190118</strain>
    </source>
</reference>
<evidence type="ECO:0000259" key="9">
    <source>
        <dbReference type="Pfam" id="PF12821"/>
    </source>
</evidence>
<dbReference type="EMBL" id="JAPRBD010000011">
    <property type="protein sequence ID" value="MCZ0690243.1"/>
    <property type="molecule type" value="Genomic_DNA"/>
</dbReference>
<dbReference type="Proteomes" id="UP001149331">
    <property type="component" value="Unassembled WGS sequence"/>
</dbReference>
<dbReference type="STRING" id="33038.GCA_900067245_03237"/>
<reference evidence="13" key="8">
    <citation type="submission" date="2022-12" db="EMBL/GenBank/DDBJ databases">
        <title>Genome of R. gnavus strain RSHDN_123.</title>
        <authorList>
            <person name="Abdugheni R."/>
        </authorList>
    </citation>
    <scope>NUCLEOTIDE SEQUENCE</scope>
    <source>
        <strain evidence="13">RSHDN_123</strain>
    </source>
</reference>
<keyword evidence="2" id="KW-1003">Cell membrane</keyword>
<dbReference type="EMBL" id="QRLN01000007">
    <property type="protein sequence ID" value="RHJ12973.1"/>
    <property type="molecule type" value="Genomic_DNA"/>
</dbReference>
<dbReference type="Proteomes" id="UP000234891">
    <property type="component" value="Unassembled WGS sequence"/>
</dbReference>
<evidence type="ECO:0000313" key="17">
    <source>
        <dbReference type="EMBL" id="NSI18260.1"/>
    </source>
</evidence>
<dbReference type="Proteomes" id="UP000283992">
    <property type="component" value="Unassembled WGS sequence"/>
</dbReference>
<dbReference type="Proteomes" id="UP001296643">
    <property type="component" value="Unassembled WGS sequence"/>
</dbReference>
<evidence type="ECO:0000256" key="3">
    <source>
        <dbReference type="ARBA" id="ARBA00022519"/>
    </source>
</evidence>
<dbReference type="Proteomes" id="UP001079535">
    <property type="component" value="Unassembled WGS sequence"/>
</dbReference>
<dbReference type="Proteomes" id="UP000234840">
    <property type="component" value="Unassembled WGS sequence"/>
</dbReference>
<dbReference type="Proteomes" id="UP000260808">
    <property type="component" value="Unassembled WGS sequence"/>
</dbReference>
<feature type="transmembrane region" description="Helical" evidence="8">
    <location>
        <begin position="52"/>
        <end position="74"/>
    </location>
</feature>
<evidence type="ECO:0000256" key="4">
    <source>
        <dbReference type="ARBA" id="ARBA00022692"/>
    </source>
</evidence>
<evidence type="ECO:0000313" key="35">
    <source>
        <dbReference type="Proteomes" id="UP000260808"/>
    </source>
</evidence>
<evidence type="ECO:0000313" key="40">
    <source>
        <dbReference type="Proteomes" id="UP000285697"/>
    </source>
</evidence>
<evidence type="ECO:0000313" key="23">
    <source>
        <dbReference type="EMBL" id="PLT88390.1"/>
    </source>
</evidence>
<gene>
    <name evidence="20" type="ORF">CDL18_10460</name>
    <name evidence="23" type="ORF">CDL20_04470</name>
    <name evidence="22" type="ORF">CDL23_09825</name>
    <name evidence="21" type="ORF">CDL26_05730</name>
    <name evidence="29" type="ORF">DW142_06865</name>
    <name evidence="28" type="ORF">DW243_00745</name>
    <name evidence="27" type="ORF">DW270_06515</name>
    <name evidence="26" type="ORF">DW812_09995</name>
    <name evidence="25" type="ORF">DWY88_08295</name>
    <name evidence="30" type="ORF">DWZ50_04760</name>
    <name evidence="24" type="ORF">DXC31_07635</name>
    <name evidence="17" type="ORF">G4958_02585</name>
    <name evidence="19" type="ORF">G4981_08435</name>
    <name evidence="18" type="ORF">G4993_11950</name>
    <name evidence="10" type="ORF">LIQ10_11375</name>
    <name evidence="16" type="ORF">O4N78_02985</name>
    <name evidence="13" type="ORF">O8D18_06615</name>
    <name evidence="12" type="ORF">OZZ16_10030</name>
    <name evidence="11" type="ORF">OZZ17_10765</name>
    <name evidence="15" type="ORF">PNU63_01660</name>
    <name evidence="14" type="ORF">PNW85_01680</name>
</gene>
<dbReference type="Proteomes" id="UP001297422">
    <property type="component" value="Unassembled WGS sequence"/>
</dbReference>
<feature type="transmembrane region" description="Helical" evidence="8">
    <location>
        <begin position="28"/>
        <end position="45"/>
    </location>
</feature>
<reference evidence="10" key="5">
    <citation type="submission" date="2021-10" db="EMBL/GenBank/DDBJ databases">
        <title>Collection of gut derived symbiotic bacterial strains cultured from healthy donors.</title>
        <authorList>
            <person name="Lin H."/>
            <person name="Littmann E."/>
            <person name="Claire K."/>
            <person name="Pamer E."/>
        </authorList>
    </citation>
    <scope>NUCLEOTIDE SEQUENCE</scope>
    <source>
        <strain evidence="10">MSK.23.4</strain>
    </source>
</reference>
<comment type="similarity">
    <text evidence="7">Belongs to the ThrE exporter (TC 2.A.79) family.</text>
</comment>
<dbReference type="Proteomes" id="UP000235093">
    <property type="component" value="Unassembled WGS sequence"/>
</dbReference>
<evidence type="ECO:0000313" key="27">
    <source>
        <dbReference type="EMBL" id="RHG20594.1"/>
    </source>
</evidence>
<keyword evidence="3" id="KW-0997">Cell inner membrane</keyword>
<evidence type="ECO:0000313" key="14">
    <source>
        <dbReference type="EMBL" id="MDB8685397.1"/>
    </source>
</evidence>
<dbReference type="GO" id="GO:0015744">
    <property type="term" value="P:succinate transport"/>
    <property type="evidence" value="ECO:0007669"/>
    <property type="project" value="TreeGrafter"/>
</dbReference>
<dbReference type="EMBL" id="JAQMLA010000003">
    <property type="protein sequence ID" value="MDB8685397.1"/>
    <property type="molecule type" value="Genomic_DNA"/>
</dbReference>
<dbReference type="AlphaFoldDB" id="A0A2N5NGQ2"/>
<reference evidence="16" key="7">
    <citation type="submission" date="2022-12" db="EMBL/GenBank/DDBJ databases">
        <title>Genome of R. gnavus strain RSHDN_120.</title>
        <authorList>
            <person name="Abdugheni R."/>
        </authorList>
    </citation>
    <scope>NUCLEOTIDE SEQUENCE</scope>
    <source>
        <strain evidence="16">RSHDN_120</strain>
    </source>
</reference>
<evidence type="ECO:0000313" key="39">
    <source>
        <dbReference type="Proteomes" id="UP000285610"/>
    </source>
</evidence>
<dbReference type="GeneID" id="57432935"/>
<accession>A0A2N5NGQ2</accession>
<evidence type="ECO:0000313" key="12">
    <source>
        <dbReference type="EMBL" id="MCZ0690243.1"/>
    </source>
</evidence>
<evidence type="ECO:0000313" key="36">
    <source>
        <dbReference type="Proteomes" id="UP000283981"/>
    </source>
</evidence>
<reference evidence="35 36" key="2">
    <citation type="submission" date="2018-08" db="EMBL/GenBank/DDBJ databases">
        <title>A genome reference for cultivated species of the human gut microbiota.</title>
        <authorList>
            <person name="Zou Y."/>
            <person name="Xue W."/>
            <person name="Luo G."/>
        </authorList>
    </citation>
    <scope>NUCLEOTIDE SEQUENCE [LARGE SCALE GENOMIC DNA]</scope>
    <source>
        <strain evidence="25 41">AF27-4BH</strain>
        <strain evidence="30 39">AF33-12</strain>
        <strain evidence="29 37">AM12-54</strain>
        <strain evidence="28 36">AM21-18</strain>
        <strain evidence="27 40">AM22-7AC</strain>
        <strain evidence="26 38">AM32-6</strain>
        <strain evidence="24 35">TF01-20-2</strain>
    </source>
</reference>
<reference evidence="17" key="3">
    <citation type="journal article" date="2020" name="Cell Host Microbe">
        <title>Functional and Genomic Variation between Human-Derived Isolates of Lachnospiraceae Reveals Inter- and Intra-Species Diversity.</title>
        <authorList>
            <person name="Sorbara M.T."/>
            <person name="Littmann E.R."/>
            <person name="Fontana E."/>
            <person name="Moody T.U."/>
            <person name="Kohout C.E."/>
            <person name="Gjonbalaj M."/>
            <person name="Eaton V."/>
            <person name="Seok R."/>
            <person name="Leiner I.M."/>
            <person name="Pamer E.G."/>
        </authorList>
    </citation>
    <scope>NUCLEOTIDE SEQUENCE</scope>
    <source>
        <strain evidence="19">MSK.11.9</strain>
        <strain evidence="18">MSK.15.32</strain>
        <strain evidence="17">MSK.22.53</strain>
    </source>
</reference>
<reference evidence="31 32" key="1">
    <citation type="journal article" date="2017" name="Genome Med.">
        <title>A novel Ruminococcus gnavus clade enriched in inflammatory bowel disease patients.</title>
        <authorList>
            <person name="Hall A.B."/>
            <person name="Yassour M."/>
            <person name="Sauk J."/>
            <person name="Garner A."/>
            <person name="Jiang X."/>
            <person name="Arthur T."/>
            <person name="Lagoudas G.K."/>
            <person name="Vatanen T."/>
            <person name="Fornelos N."/>
            <person name="Wilson R."/>
            <person name="Bertha M."/>
            <person name="Cohen M."/>
            <person name="Garber J."/>
            <person name="Khalili H."/>
            <person name="Gevers D."/>
            <person name="Ananthakrishnan A.N."/>
            <person name="Kugathasan S."/>
            <person name="Lander E.S."/>
            <person name="Blainey P."/>
            <person name="Vlamakis H."/>
            <person name="Xavier R.J."/>
            <person name="Huttenhower C."/>
        </authorList>
    </citation>
    <scope>NUCLEOTIDE SEQUENCE [LARGE SCALE GENOMIC DNA]</scope>
    <source>
        <strain evidence="20 32">RJX1118</strain>
        <strain evidence="21 33">RJX1124</strain>
        <strain evidence="22 34">RJX1125</strain>
        <strain evidence="23 31">RJX1128</strain>
    </source>
</reference>
<evidence type="ECO:0000313" key="31">
    <source>
        <dbReference type="Proteomes" id="UP000234840"/>
    </source>
</evidence>
<dbReference type="Proteomes" id="UP000285697">
    <property type="component" value="Unassembled WGS sequence"/>
</dbReference>
<evidence type="ECO:0000256" key="2">
    <source>
        <dbReference type="ARBA" id="ARBA00022475"/>
    </source>
</evidence>
<protein>
    <submittedName>
        <fullName evidence="10 20">Threonine/serine exporter</fullName>
    </submittedName>
</protein>
<dbReference type="EMBL" id="JAJBNC010000017">
    <property type="protein sequence ID" value="MCB5494333.1"/>
    <property type="molecule type" value="Genomic_DNA"/>
</dbReference>
<proteinExistence type="inferred from homology"/>
<feature type="domain" description="Threonine/Serine exporter ThrE" evidence="9">
    <location>
        <begin position="7"/>
        <end position="134"/>
    </location>
</feature>
<dbReference type="EMBL" id="JAPZED010000005">
    <property type="protein sequence ID" value="MCZ7693711.1"/>
    <property type="molecule type" value="Genomic_DNA"/>
</dbReference>
<dbReference type="EMBL" id="JAPRAY010000013">
    <property type="protein sequence ID" value="MCZ0668020.1"/>
    <property type="molecule type" value="Genomic_DNA"/>
</dbReference>
<dbReference type="Proteomes" id="UP001296581">
    <property type="component" value="Unassembled WGS sequence"/>
</dbReference>
<dbReference type="Proteomes" id="UP001296580">
    <property type="component" value="Unassembled WGS sequence"/>
</dbReference>
<dbReference type="EMBL" id="QRIS01000001">
    <property type="protein sequence ID" value="RHG88904.1"/>
    <property type="molecule type" value="Genomic_DNA"/>
</dbReference>
<evidence type="ECO:0000313" key="34">
    <source>
        <dbReference type="Proteomes" id="UP000235093"/>
    </source>
</evidence>
<dbReference type="GO" id="GO:0005886">
    <property type="term" value="C:plasma membrane"/>
    <property type="evidence" value="ECO:0007669"/>
    <property type="project" value="UniProtKB-SubCell"/>
</dbReference>
<evidence type="ECO:0000313" key="25">
    <source>
        <dbReference type="EMBL" id="RGQ67959.1"/>
    </source>
</evidence>
<evidence type="ECO:0000256" key="6">
    <source>
        <dbReference type="ARBA" id="ARBA00023136"/>
    </source>
</evidence>
<dbReference type="EMBL" id="NIHS01000007">
    <property type="protein sequence ID" value="PLT73456.1"/>
    <property type="molecule type" value="Genomic_DNA"/>
</dbReference>
<dbReference type="Proteomes" id="UP001211731">
    <property type="component" value="Unassembled WGS sequence"/>
</dbReference>
<name>A0A2N5NGQ2_MEDGN</name>
<dbReference type="EMBL" id="NIHW01000007">
    <property type="protein sequence ID" value="PLT88390.1"/>
    <property type="molecule type" value="Genomic_DNA"/>
</dbReference>
<evidence type="ECO:0000313" key="30">
    <source>
        <dbReference type="EMBL" id="RHM79164.1"/>
    </source>
</evidence>
<comment type="subcellular location">
    <subcellularLocation>
        <location evidence="1">Cell membrane</location>
        <topology evidence="1">Multi-pass membrane protein</topology>
    </subcellularLocation>
</comment>
<dbReference type="Proteomes" id="UP000234849">
    <property type="component" value="Unassembled WGS sequence"/>
</dbReference>
<keyword evidence="6 8" id="KW-0472">Membrane</keyword>
<evidence type="ECO:0000256" key="7">
    <source>
        <dbReference type="ARBA" id="ARBA00034125"/>
    </source>
</evidence>
<evidence type="ECO:0000313" key="20">
    <source>
        <dbReference type="EMBL" id="PLT54124.1"/>
    </source>
</evidence>
<evidence type="ECO:0000313" key="19">
    <source>
        <dbReference type="EMBL" id="NSI65296.1"/>
    </source>
</evidence>
<evidence type="ECO:0000313" key="18">
    <source>
        <dbReference type="EMBL" id="NSI59104.1"/>
    </source>
</evidence>
<evidence type="ECO:0000313" key="21">
    <source>
        <dbReference type="EMBL" id="PLT73456.1"/>
    </source>
</evidence>
<feature type="transmembrane region" description="Helical" evidence="8">
    <location>
        <begin position="80"/>
        <end position="99"/>
    </location>
</feature>
<dbReference type="PANTHER" id="PTHR34390:SF1">
    <property type="entry name" value="SUCCINATE TRANSPORTER SUBUNIT YJJB-RELATED"/>
    <property type="match status" value="1"/>
</dbReference>
<dbReference type="InterPro" id="IPR050539">
    <property type="entry name" value="ThrE_Dicarb/AminoAcid_Exp"/>
</dbReference>
<evidence type="ECO:0000256" key="1">
    <source>
        <dbReference type="ARBA" id="ARBA00004651"/>
    </source>
</evidence>
<evidence type="ECO:0000313" key="15">
    <source>
        <dbReference type="EMBL" id="MDB8737512.1"/>
    </source>
</evidence>
<reference evidence="11" key="6">
    <citation type="submission" date="2022-11" db="EMBL/GenBank/DDBJ databases">
        <title>Temperate bacteriophages infecting mucin-degrading bacterium Ruminococcus gnavus from the human gut.</title>
        <authorList>
            <person name="Buttimer C."/>
        </authorList>
    </citation>
    <scope>NUCLEOTIDE SEQUENCE</scope>
    <source>
        <strain evidence="11">CCUG 49994</strain>
        <strain evidence="12">CCUG 52279</strain>
    </source>
</reference>
<evidence type="ECO:0000313" key="26">
    <source>
        <dbReference type="EMBL" id="RHD05683.1"/>
    </source>
</evidence>
<evidence type="ECO:0000256" key="8">
    <source>
        <dbReference type="SAM" id="Phobius"/>
    </source>
</evidence>
<dbReference type="EMBL" id="NIHM01000014">
    <property type="protein sequence ID" value="PLT54124.1"/>
    <property type="molecule type" value="Genomic_DNA"/>
</dbReference>
<evidence type="ECO:0000313" key="38">
    <source>
        <dbReference type="Proteomes" id="UP000284472"/>
    </source>
</evidence>
<dbReference type="EMBL" id="QRTJ01000013">
    <property type="protein sequence ID" value="RGQ67959.1"/>
    <property type="molecule type" value="Genomic_DNA"/>
</dbReference>
<evidence type="ECO:0000313" key="29">
    <source>
        <dbReference type="EMBL" id="RHJ12973.1"/>
    </source>
</evidence>
<dbReference type="EMBL" id="QSSX01000014">
    <property type="protein sequence ID" value="RGM23311.1"/>
    <property type="molecule type" value="Genomic_DNA"/>
</dbReference>
<dbReference type="Proteomes" id="UP001148455">
    <property type="component" value="Unassembled WGS sequence"/>
</dbReference>
<dbReference type="Proteomes" id="UP000284472">
    <property type="component" value="Unassembled WGS sequence"/>
</dbReference>
<reference evidence="17" key="4">
    <citation type="submission" date="2020-02" db="EMBL/GenBank/DDBJ databases">
        <authorList>
            <person name="Littmann E."/>
            <person name="Sorbara M."/>
        </authorList>
    </citation>
    <scope>NUCLEOTIDE SEQUENCE</scope>
    <source>
        <strain evidence="19">MSK.11.9</strain>
        <strain evidence="18">MSK.15.32</strain>
        <strain evidence="17">MSK.22.53</strain>
    </source>
</reference>
<dbReference type="EMBL" id="JAAIRM010000003">
    <property type="protein sequence ID" value="NSI18260.1"/>
    <property type="molecule type" value="Genomic_DNA"/>
</dbReference>
<dbReference type="PANTHER" id="PTHR34390">
    <property type="entry name" value="UPF0442 PROTEIN YJJB-RELATED"/>
    <property type="match status" value="1"/>
</dbReference>
<evidence type="ECO:0000313" key="41">
    <source>
        <dbReference type="Proteomes" id="UP000286137"/>
    </source>
</evidence>
<dbReference type="InterPro" id="IPR024528">
    <property type="entry name" value="ThrE_2"/>
</dbReference>
<dbReference type="RefSeq" id="WP_004842649.1">
    <property type="nucleotide sequence ID" value="NZ_AP031446.1"/>
</dbReference>
<evidence type="ECO:0000313" key="24">
    <source>
        <dbReference type="EMBL" id="RGM23311.1"/>
    </source>
</evidence>
<dbReference type="Proteomes" id="UP000285610">
    <property type="component" value="Unassembled WGS sequence"/>
</dbReference>
<evidence type="ECO:0000313" key="13">
    <source>
        <dbReference type="EMBL" id="MCZ7693711.1"/>
    </source>
</evidence>
<dbReference type="Proteomes" id="UP001076974">
    <property type="component" value="Unassembled WGS sequence"/>
</dbReference>